<feature type="compositionally biased region" description="Polar residues" evidence="7">
    <location>
        <begin position="579"/>
        <end position="594"/>
    </location>
</feature>
<feature type="compositionally biased region" description="Basic residues" evidence="7">
    <location>
        <begin position="595"/>
        <end position="606"/>
    </location>
</feature>
<dbReference type="InterPro" id="IPR015919">
    <property type="entry name" value="Cadherin-like_sf"/>
</dbReference>
<protein>
    <recommendedName>
        <fullName evidence="9">Cadherin domain-containing protein</fullName>
    </recommendedName>
</protein>
<accession>A0A8W8LD45</accession>
<proteinExistence type="predicted"/>
<dbReference type="GO" id="GO:0005886">
    <property type="term" value="C:plasma membrane"/>
    <property type="evidence" value="ECO:0007669"/>
    <property type="project" value="TreeGrafter"/>
</dbReference>
<feature type="region of interest" description="Disordered" evidence="7">
    <location>
        <begin position="579"/>
        <end position="657"/>
    </location>
</feature>
<name>A0A8W8LD45_MAGGI</name>
<dbReference type="PROSITE" id="PS50268">
    <property type="entry name" value="CADHERIN_2"/>
    <property type="match status" value="1"/>
</dbReference>
<dbReference type="PANTHER" id="PTHR24028">
    <property type="entry name" value="CADHERIN-87A"/>
    <property type="match status" value="1"/>
</dbReference>
<dbReference type="InterPro" id="IPR050174">
    <property type="entry name" value="Protocadherin/Cadherin-CA"/>
</dbReference>
<sequence length="657" mass="73394">MIETEIEKYRQQASSKKAEADFWKRDRKSLERQILEKDNTIKKQSEELSAQLDDLAESRIKQEELQVALQTLQDKPKGSAMAIFNRTETITCLLCVLGVTFSLFVRVSFGDCSSNTYSTTSGAIKETEQDVILWNETFSIPNIILSMEPATTGVDPSAIDDLNEYINLNYSDSFLEIRVVKALDREELFTRFHVNIESITLQMFCKTQGTQVVRTNLTLFIQDVNEFAPYIHGIPYNIAVKEDTPIGSTVFKVNITDPDVPSTPLIYTLKSTDPSSLGAQYFGFSQPSFPNLKLIKPVDYDALVSSGKEPIFHFLLNVTDASSSGLSNNTNVTVVVQDVDDLPPIFIYPDCEQQCASTQFRISTTRTKRGQLVVSPIELKAIDQDSLNFSVTYSIEPDQNNYHDSFKIDNITASISQIADINHTGIILVKATEKSAKRHYTTAVVLVELPNDPLNKPERSTDEVDDNGTLIGIIVLAIVSAALISVVVVLVILHRKLKKNVAPFDGNSSVIKVLDEKGQKSSEINEVKPIPRSNTISQEIELPDNVRQENVKDIKEYDEETDHNLEMQNGNLLNALSTTSEKNNTLDPIQPNTTPKKKKKKKKKSKSLSEKLGKKNRSGISEVGQGNNEDERTQSSREDRTLDLQNTEIAAIDGEFV</sequence>
<keyword evidence="5" id="KW-0106">Calcium</keyword>
<feature type="transmembrane region" description="Helical" evidence="8">
    <location>
        <begin position="470"/>
        <end position="493"/>
    </location>
</feature>
<dbReference type="AlphaFoldDB" id="A0A8W8LD45"/>
<dbReference type="PANTHER" id="PTHR24028:SF146">
    <property type="entry name" value="CADHERIN 96CB, ISOFORM D-RELATED"/>
    <property type="match status" value="1"/>
</dbReference>
<evidence type="ECO:0000313" key="11">
    <source>
        <dbReference type="Proteomes" id="UP000005408"/>
    </source>
</evidence>
<keyword evidence="4" id="KW-0325">Glycoprotein</keyword>
<evidence type="ECO:0000256" key="1">
    <source>
        <dbReference type="ARBA" id="ARBA00004167"/>
    </source>
</evidence>
<feature type="coiled-coil region" evidence="6">
    <location>
        <begin position="6"/>
        <end position="75"/>
    </location>
</feature>
<reference evidence="10" key="1">
    <citation type="submission" date="2022-08" db="UniProtKB">
        <authorList>
            <consortium name="EnsemblMetazoa"/>
        </authorList>
    </citation>
    <scope>IDENTIFICATION</scope>
    <source>
        <strain evidence="10">05x7-T-G4-1.051#20</strain>
    </source>
</reference>
<dbReference type="CDD" id="cd11304">
    <property type="entry name" value="Cadherin_repeat"/>
    <property type="match status" value="1"/>
</dbReference>
<organism evidence="10 11">
    <name type="scientific">Magallana gigas</name>
    <name type="common">Pacific oyster</name>
    <name type="synonym">Crassostrea gigas</name>
    <dbReference type="NCBI Taxonomy" id="29159"/>
    <lineage>
        <taxon>Eukaryota</taxon>
        <taxon>Metazoa</taxon>
        <taxon>Spiralia</taxon>
        <taxon>Lophotrochozoa</taxon>
        <taxon>Mollusca</taxon>
        <taxon>Bivalvia</taxon>
        <taxon>Autobranchia</taxon>
        <taxon>Pteriomorphia</taxon>
        <taxon>Ostreida</taxon>
        <taxon>Ostreoidea</taxon>
        <taxon>Ostreidae</taxon>
        <taxon>Magallana</taxon>
    </lineage>
</organism>
<keyword evidence="8" id="KW-0472">Membrane</keyword>
<dbReference type="Gene3D" id="2.60.40.60">
    <property type="entry name" value="Cadherins"/>
    <property type="match status" value="2"/>
</dbReference>
<keyword evidence="6" id="KW-0175">Coiled coil</keyword>
<evidence type="ECO:0000313" key="10">
    <source>
        <dbReference type="EnsemblMetazoa" id="G2745.2:cds"/>
    </source>
</evidence>
<evidence type="ECO:0000256" key="4">
    <source>
        <dbReference type="ARBA" id="ARBA00023180"/>
    </source>
</evidence>
<feature type="domain" description="Cadherin" evidence="9">
    <location>
        <begin position="232"/>
        <end position="346"/>
    </location>
</feature>
<evidence type="ECO:0000256" key="8">
    <source>
        <dbReference type="SAM" id="Phobius"/>
    </source>
</evidence>
<dbReference type="SUPFAM" id="SSF49313">
    <property type="entry name" value="Cadherin-like"/>
    <property type="match status" value="1"/>
</dbReference>
<keyword evidence="2 8" id="KW-0812">Transmembrane</keyword>
<evidence type="ECO:0000256" key="5">
    <source>
        <dbReference type="PROSITE-ProRule" id="PRU00043"/>
    </source>
</evidence>
<comment type="subcellular location">
    <subcellularLocation>
        <location evidence="1">Membrane</location>
        <topology evidence="1">Single-pass membrane protein</topology>
    </subcellularLocation>
</comment>
<evidence type="ECO:0000256" key="6">
    <source>
        <dbReference type="SAM" id="Coils"/>
    </source>
</evidence>
<evidence type="ECO:0000256" key="7">
    <source>
        <dbReference type="SAM" id="MobiDB-lite"/>
    </source>
</evidence>
<keyword evidence="3 8" id="KW-1133">Transmembrane helix</keyword>
<dbReference type="GO" id="GO:0007156">
    <property type="term" value="P:homophilic cell adhesion via plasma membrane adhesion molecules"/>
    <property type="evidence" value="ECO:0007669"/>
    <property type="project" value="InterPro"/>
</dbReference>
<keyword evidence="11" id="KW-1185">Reference proteome</keyword>
<dbReference type="PRINTS" id="PR00205">
    <property type="entry name" value="CADHERIN"/>
</dbReference>
<dbReference type="InterPro" id="IPR002126">
    <property type="entry name" value="Cadherin-like_dom"/>
</dbReference>
<dbReference type="EnsemblMetazoa" id="G2745.2">
    <property type="protein sequence ID" value="G2745.2:cds"/>
    <property type="gene ID" value="G2745"/>
</dbReference>
<dbReference type="Proteomes" id="UP000005408">
    <property type="component" value="Unassembled WGS sequence"/>
</dbReference>
<dbReference type="SMART" id="SM00112">
    <property type="entry name" value="CA"/>
    <property type="match status" value="3"/>
</dbReference>
<evidence type="ECO:0000256" key="3">
    <source>
        <dbReference type="ARBA" id="ARBA00022989"/>
    </source>
</evidence>
<dbReference type="GO" id="GO:0005509">
    <property type="term" value="F:calcium ion binding"/>
    <property type="evidence" value="ECO:0007669"/>
    <property type="project" value="UniProtKB-UniRule"/>
</dbReference>
<evidence type="ECO:0000259" key="9">
    <source>
        <dbReference type="PROSITE" id="PS50268"/>
    </source>
</evidence>
<evidence type="ECO:0000256" key="2">
    <source>
        <dbReference type="ARBA" id="ARBA00022692"/>
    </source>
</evidence>
<feature type="compositionally biased region" description="Basic and acidic residues" evidence="7">
    <location>
        <begin position="629"/>
        <end position="642"/>
    </location>
</feature>